<feature type="compositionally biased region" description="Basic residues" evidence="1">
    <location>
        <begin position="186"/>
        <end position="202"/>
    </location>
</feature>
<feature type="region of interest" description="Disordered" evidence="1">
    <location>
        <begin position="146"/>
        <end position="235"/>
    </location>
</feature>
<feature type="region of interest" description="Disordered" evidence="1">
    <location>
        <begin position="16"/>
        <end position="93"/>
    </location>
</feature>
<keyword evidence="3" id="KW-1185">Reference proteome</keyword>
<comment type="caution">
    <text evidence="2">The sequence shown here is derived from an EMBL/GenBank/DDBJ whole genome shotgun (WGS) entry which is preliminary data.</text>
</comment>
<feature type="compositionally biased region" description="Basic residues" evidence="1">
    <location>
        <begin position="382"/>
        <end position="399"/>
    </location>
</feature>
<gene>
    <name evidence="2" type="ORF">PECAL_4P07950</name>
</gene>
<feature type="non-terminal residue" evidence="2">
    <location>
        <position position="1"/>
    </location>
</feature>
<name>A0A8J2STU5_9STRA</name>
<feature type="region of interest" description="Disordered" evidence="1">
    <location>
        <begin position="475"/>
        <end position="502"/>
    </location>
</feature>
<evidence type="ECO:0000256" key="1">
    <source>
        <dbReference type="SAM" id="MobiDB-lite"/>
    </source>
</evidence>
<feature type="compositionally biased region" description="Basic and acidic residues" evidence="1">
    <location>
        <begin position="212"/>
        <end position="235"/>
    </location>
</feature>
<sequence>SAVTLGAAVFARSARVADDKGAAATGTRRATGNRRRTATGRAAPSIMPSGSHPASPSKRRSRSPAPRFEPEQEPAAPVEAPVELAEAAAPAPAEAIVNDVVQESIDEASRREALYKKDAPALVAASLLQDMWASLHLHEAPARPTFGAPALEPPPQLIDNRTNKQIGIRPKVQIVKAAGSATNAVRSRRRPSSAPARRRPRSARPSSARPGSAKEPEKRPPVPEKRKELFRRASKDETHMKVSAFARWLDLQNRVSLKEVQAVLGSLKYSRTAPVDVVVFDHVLDYLQAKNKKWADERLVMIDMKPPPQPKKKVEAPAPAPPVEVRTYYEPPAQPRSPLFGRTSEPKEEQPAPAAEEEAPSRPETSYEFTDARPQSAPADGRRRRRKKKKKRRKSRKKAGFFSLKADDEDAKLPHLRPLAKAQQLSLVEDTLFAPEPGVRAVEEGGADKSGGDFVVPSGLMSRAMYLTLKAGGAPVVPASPAKSELTVEDSPQKKQTRGTQHLDELLRKLGVEWEERPSSAPALRRH</sequence>
<dbReference type="Proteomes" id="UP000789595">
    <property type="component" value="Unassembled WGS sequence"/>
</dbReference>
<organism evidence="2 3">
    <name type="scientific">Pelagomonas calceolata</name>
    <dbReference type="NCBI Taxonomy" id="35677"/>
    <lineage>
        <taxon>Eukaryota</taxon>
        <taxon>Sar</taxon>
        <taxon>Stramenopiles</taxon>
        <taxon>Ochrophyta</taxon>
        <taxon>Pelagophyceae</taxon>
        <taxon>Pelagomonadales</taxon>
        <taxon>Pelagomonadaceae</taxon>
        <taxon>Pelagomonas</taxon>
    </lineage>
</organism>
<evidence type="ECO:0000313" key="2">
    <source>
        <dbReference type="EMBL" id="CAH0373587.1"/>
    </source>
</evidence>
<protein>
    <submittedName>
        <fullName evidence="2">Uncharacterized protein</fullName>
    </submittedName>
</protein>
<feature type="region of interest" description="Disordered" evidence="1">
    <location>
        <begin position="305"/>
        <end position="410"/>
    </location>
</feature>
<accession>A0A8J2STU5</accession>
<proteinExistence type="predicted"/>
<evidence type="ECO:0000313" key="3">
    <source>
        <dbReference type="Proteomes" id="UP000789595"/>
    </source>
</evidence>
<dbReference type="AlphaFoldDB" id="A0A8J2STU5"/>
<feature type="compositionally biased region" description="Low complexity" evidence="1">
    <location>
        <begin position="73"/>
        <end position="93"/>
    </location>
</feature>
<feature type="compositionally biased region" description="Low complexity" evidence="1">
    <location>
        <begin position="475"/>
        <end position="484"/>
    </location>
</feature>
<dbReference type="EMBL" id="CAKKNE010000004">
    <property type="protein sequence ID" value="CAH0373587.1"/>
    <property type="molecule type" value="Genomic_DNA"/>
</dbReference>
<reference evidence="2" key="1">
    <citation type="submission" date="2021-11" db="EMBL/GenBank/DDBJ databases">
        <authorList>
            <consortium name="Genoscope - CEA"/>
            <person name="William W."/>
        </authorList>
    </citation>
    <scope>NUCLEOTIDE SEQUENCE</scope>
</reference>